<dbReference type="Pfam" id="PF14542">
    <property type="entry name" value="Acetyltransf_CG"/>
    <property type="match status" value="1"/>
</dbReference>
<sequence length="98" mass="11082">MTEIADFNMEDDAQRRRYFKTMPDGGEAELTLVKTSPTQWIATHTFVPPANRGGDLAAKLVDRLVADARQEGVKIRATCWYVAGAFKRHADEWEDVRA</sequence>
<name>A0ABS5S207_9HYPH</name>
<feature type="domain" description="N-acetyltransferase" evidence="1">
    <location>
        <begin position="10"/>
        <end position="98"/>
    </location>
</feature>
<protein>
    <submittedName>
        <fullName evidence="2">N-acetyltransferase</fullName>
    </submittedName>
</protein>
<gene>
    <name evidence="2" type="ORF">JYU29_17630</name>
</gene>
<dbReference type="SUPFAM" id="SSF55729">
    <property type="entry name" value="Acyl-CoA N-acyltransferases (Nat)"/>
    <property type="match status" value="1"/>
</dbReference>
<dbReference type="RefSeq" id="WP_213986172.1">
    <property type="nucleotide sequence ID" value="NZ_JAFMNX010000006.1"/>
</dbReference>
<dbReference type="InterPro" id="IPR045057">
    <property type="entry name" value="Gcn5-rel_NAT"/>
</dbReference>
<proteinExistence type="predicted"/>
<reference evidence="2 3" key="1">
    <citation type="submission" date="2021-03" db="EMBL/GenBank/DDBJ databases">
        <title>Tianweitania aestuarii sp. nov., isolated from a tidal flat.</title>
        <authorList>
            <person name="Park S."/>
            <person name="Yoon J.-H."/>
        </authorList>
    </citation>
    <scope>NUCLEOTIDE SEQUENCE [LARGE SCALE GENOMIC DNA]</scope>
    <source>
        <strain evidence="2 3">BSSL-BM11</strain>
    </source>
</reference>
<comment type="caution">
    <text evidence="2">The sequence shown here is derived from an EMBL/GenBank/DDBJ whole genome shotgun (WGS) entry which is preliminary data.</text>
</comment>
<evidence type="ECO:0000313" key="2">
    <source>
        <dbReference type="EMBL" id="MBS9722519.1"/>
    </source>
</evidence>
<accession>A0ABS5S207</accession>
<organism evidence="2 3">
    <name type="scientific">Tianweitania aestuarii</name>
    <dbReference type="NCBI Taxonomy" id="2814886"/>
    <lineage>
        <taxon>Bacteria</taxon>
        <taxon>Pseudomonadati</taxon>
        <taxon>Pseudomonadota</taxon>
        <taxon>Alphaproteobacteria</taxon>
        <taxon>Hyphomicrobiales</taxon>
        <taxon>Phyllobacteriaceae</taxon>
        <taxon>Tianweitania</taxon>
    </lineage>
</organism>
<dbReference type="PANTHER" id="PTHR31435:SF9">
    <property type="entry name" value="PROTEIN NATD1"/>
    <property type="match status" value="1"/>
</dbReference>
<dbReference type="EMBL" id="JAFMNX010000006">
    <property type="protein sequence ID" value="MBS9722519.1"/>
    <property type="molecule type" value="Genomic_DNA"/>
</dbReference>
<dbReference type="InterPro" id="IPR031165">
    <property type="entry name" value="GNAT_YJDJ"/>
</dbReference>
<dbReference type="InterPro" id="IPR016181">
    <property type="entry name" value="Acyl_CoA_acyltransferase"/>
</dbReference>
<dbReference type="PANTHER" id="PTHR31435">
    <property type="entry name" value="PROTEIN NATD1"/>
    <property type="match status" value="1"/>
</dbReference>
<dbReference type="Gene3D" id="3.40.630.30">
    <property type="match status" value="1"/>
</dbReference>
<evidence type="ECO:0000259" key="1">
    <source>
        <dbReference type="PROSITE" id="PS51729"/>
    </source>
</evidence>
<keyword evidence="3" id="KW-1185">Reference proteome</keyword>
<dbReference type="Proteomes" id="UP001297272">
    <property type="component" value="Unassembled WGS sequence"/>
</dbReference>
<dbReference type="PROSITE" id="PS51729">
    <property type="entry name" value="GNAT_YJDJ"/>
    <property type="match status" value="1"/>
</dbReference>
<evidence type="ECO:0000313" key="3">
    <source>
        <dbReference type="Proteomes" id="UP001297272"/>
    </source>
</evidence>